<evidence type="ECO:0000256" key="1">
    <source>
        <dbReference type="SAM" id="MobiDB-lite"/>
    </source>
</evidence>
<evidence type="ECO:0000313" key="3">
    <source>
        <dbReference type="Proteomes" id="UP000317624"/>
    </source>
</evidence>
<dbReference type="EMBL" id="VMRJ01000001">
    <property type="protein sequence ID" value="TVT43096.1"/>
    <property type="molecule type" value="Genomic_DNA"/>
</dbReference>
<dbReference type="RefSeq" id="WP_144844236.1">
    <property type="nucleotide sequence ID" value="NZ_VMRJ01000001.1"/>
</dbReference>
<sequence>MEAKEIKKLAKEHAKQQLGDEQFKSNKDAARAIAEDFEAGFTAAQSALGAAATPAPLADAELAELTRLMNRATQGRWCVAEKPQGYGDEYISDHIVGVEAIQANGLELVVGENIDGEYALTSQADFRLIVAMRNALPGLLARLAAAEAFKGQVVKVLNKRRDSAHADFLAYLDDGGDPDEPIPGAEAGEEINKIARDLGLTLGETVKGGQQNA</sequence>
<protein>
    <submittedName>
        <fullName evidence="2">Uncharacterized protein</fullName>
    </submittedName>
</protein>
<accession>A0A558C2Z7</accession>
<comment type="caution">
    <text evidence="2">The sequence shown here is derived from an EMBL/GenBank/DDBJ whole genome shotgun (WGS) entry which is preliminary data.</text>
</comment>
<gene>
    <name evidence="2" type="ORF">FNT36_03115</name>
</gene>
<evidence type="ECO:0000313" key="2">
    <source>
        <dbReference type="EMBL" id="TVT43096.1"/>
    </source>
</evidence>
<keyword evidence="3" id="KW-1185">Reference proteome</keyword>
<name>A0A558C2Z7_9BACT</name>
<feature type="compositionally biased region" description="Basic and acidic residues" evidence="1">
    <location>
        <begin position="1"/>
        <end position="15"/>
    </location>
</feature>
<feature type="region of interest" description="Disordered" evidence="1">
    <location>
        <begin position="1"/>
        <end position="22"/>
    </location>
</feature>
<reference evidence="2 3" key="1">
    <citation type="submission" date="2019-07" db="EMBL/GenBank/DDBJ databases">
        <title>Hymenobacter sp. straun FUR1 Genome sequencing and assembly.</title>
        <authorList>
            <person name="Chhetri G."/>
        </authorList>
    </citation>
    <scope>NUCLEOTIDE SEQUENCE [LARGE SCALE GENOMIC DNA]</scope>
    <source>
        <strain evidence="2 3">Fur1</strain>
    </source>
</reference>
<dbReference type="AlphaFoldDB" id="A0A558C2Z7"/>
<proteinExistence type="predicted"/>
<dbReference type="Proteomes" id="UP000317624">
    <property type="component" value="Unassembled WGS sequence"/>
</dbReference>
<organism evidence="2 3">
    <name type="scientific">Hymenobacter setariae</name>
    <dbReference type="NCBI Taxonomy" id="2594794"/>
    <lineage>
        <taxon>Bacteria</taxon>
        <taxon>Pseudomonadati</taxon>
        <taxon>Bacteroidota</taxon>
        <taxon>Cytophagia</taxon>
        <taxon>Cytophagales</taxon>
        <taxon>Hymenobacteraceae</taxon>
        <taxon>Hymenobacter</taxon>
    </lineage>
</organism>